<dbReference type="EMBL" id="AP029170">
    <property type="protein sequence ID" value="BFD46192.1"/>
    <property type="molecule type" value="Genomic_DNA"/>
</dbReference>
<dbReference type="GO" id="GO:0009432">
    <property type="term" value="P:SOS response"/>
    <property type="evidence" value="ECO:0007669"/>
    <property type="project" value="UniProtKB-ARBA"/>
</dbReference>
<comment type="subcellular location">
    <subcellularLocation>
        <location evidence="13">Cytoplasm</location>
    </subcellularLocation>
</comment>
<keyword evidence="7 13" id="KW-0378">Hydrolase</keyword>
<proteinExistence type="inferred from homology"/>
<dbReference type="InterPro" id="IPR036397">
    <property type="entry name" value="RNaseH_sf"/>
</dbReference>
<dbReference type="PRINTS" id="PR00696">
    <property type="entry name" value="RSOLVASERUVC"/>
</dbReference>
<dbReference type="EC" id="3.1.21.10" evidence="13 14"/>
<dbReference type="GO" id="GO:0003677">
    <property type="term" value="F:DNA binding"/>
    <property type="evidence" value="ECO:0007669"/>
    <property type="project" value="UniProtKB-KW"/>
</dbReference>
<dbReference type="FunFam" id="3.30.420.10:FF:000002">
    <property type="entry name" value="Crossover junction endodeoxyribonuclease RuvC"/>
    <property type="match status" value="1"/>
</dbReference>
<keyword evidence="5 13" id="KW-0255">Endonuclease</keyword>
<comment type="subunit">
    <text evidence="13">Homodimer which binds Holliday junction (HJ) DNA. The HJ becomes 2-fold symmetrical on binding to RuvC with unstacked arms; it has a different conformation from HJ DNA in complex with RuvA. In the full resolvosome a probable DNA-RuvA(4)-RuvB(12)-RuvC(2) complex forms which resolves the HJ.</text>
</comment>
<reference evidence="15" key="1">
    <citation type="submission" date="2024-01" db="EMBL/GenBank/DDBJ databases">
        <title>Sequencing the genomes of a sandfly, Sergentomyia squamirostris, and its two endosymbionts.</title>
        <authorList>
            <person name="Itokawa K."/>
            <person name="Sanjoba C."/>
        </authorList>
    </citation>
    <scope>NUCLEOTIDE SEQUENCE</scope>
    <source>
        <strain evidence="15">RiSSQ</strain>
    </source>
</reference>
<protein>
    <recommendedName>
        <fullName evidence="13 14">Crossover junction endodeoxyribonuclease RuvC</fullName>
        <ecNumber evidence="13 14">3.1.21.10</ecNumber>
    </recommendedName>
    <alternativeName>
        <fullName evidence="13">Holliday junction nuclease RuvC</fullName>
    </alternativeName>
    <alternativeName>
        <fullName evidence="13">Holliday junction resolvase RuvC</fullName>
    </alternativeName>
</protein>
<keyword evidence="6 13" id="KW-0227">DNA damage</keyword>
<evidence type="ECO:0000256" key="9">
    <source>
        <dbReference type="ARBA" id="ARBA00023125"/>
    </source>
</evidence>
<feature type="active site" evidence="13">
    <location>
        <position position="138"/>
    </location>
</feature>
<dbReference type="HAMAP" id="MF_00034">
    <property type="entry name" value="RuvC"/>
    <property type="match status" value="1"/>
</dbReference>
<dbReference type="SUPFAM" id="SSF53098">
    <property type="entry name" value="Ribonuclease H-like"/>
    <property type="match status" value="1"/>
</dbReference>
<dbReference type="PROSITE" id="PS01321">
    <property type="entry name" value="RUVC"/>
    <property type="match status" value="1"/>
</dbReference>
<evidence type="ECO:0000256" key="13">
    <source>
        <dbReference type="HAMAP-Rule" id="MF_00034"/>
    </source>
</evidence>
<evidence type="ECO:0000256" key="3">
    <source>
        <dbReference type="ARBA" id="ARBA00022722"/>
    </source>
</evidence>
<evidence type="ECO:0000256" key="10">
    <source>
        <dbReference type="ARBA" id="ARBA00023172"/>
    </source>
</evidence>
<evidence type="ECO:0000256" key="1">
    <source>
        <dbReference type="ARBA" id="ARBA00009518"/>
    </source>
</evidence>
<feature type="active site" evidence="13">
    <location>
        <position position="7"/>
    </location>
</feature>
<keyword evidence="4 13" id="KW-0479">Metal-binding</keyword>
<keyword evidence="11 13" id="KW-0234">DNA repair</keyword>
<comment type="function">
    <text evidence="13">The RuvA-RuvB-RuvC complex processes Holliday junction (HJ) DNA during genetic recombination and DNA repair. Endonuclease that resolves HJ intermediates. Cleaves cruciform DNA by making single-stranded nicks across the HJ at symmetrical positions within the homologous arms, yielding a 5'-phosphate and a 3'-hydroxyl group; requires a central core of homology in the junction. The consensus cleavage sequence is 5'-(A/T)TT(C/G)-3'. Cleavage occurs on the 3'-side of the TT dinucleotide at the point of strand exchange. HJ branch migration catalyzed by RuvA-RuvB allows RuvC to scan DNA until it finds its consensus sequence, where it cleaves and resolves the cruciform DNA.</text>
</comment>
<evidence type="ECO:0000256" key="8">
    <source>
        <dbReference type="ARBA" id="ARBA00022842"/>
    </source>
</evidence>
<dbReference type="GO" id="GO:0005737">
    <property type="term" value="C:cytoplasm"/>
    <property type="evidence" value="ECO:0007669"/>
    <property type="project" value="UniProtKB-SubCell"/>
</dbReference>
<comment type="catalytic activity">
    <reaction evidence="12 13">
        <text>Endonucleolytic cleavage at a junction such as a reciprocal single-stranded crossover between two homologous DNA duplexes (Holliday junction).</text>
        <dbReference type="EC" id="3.1.21.10"/>
    </reaction>
</comment>
<dbReference type="InterPro" id="IPR020563">
    <property type="entry name" value="X-over_junc_endoDNase_Mg_BS"/>
</dbReference>
<dbReference type="GO" id="GO:0006281">
    <property type="term" value="P:DNA repair"/>
    <property type="evidence" value="ECO:0007669"/>
    <property type="project" value="UniProtKB-UniRule"/>
</dbReference>
<evidence type="ECO:0000256" key="14">
    <source>
        <dbReference type="NCBIfam" id="TIGR00228"/>
    </source>
</evidence>
<evidence type="ECO:0000256" key="5">
    <source>
        <dbReference type="ARBA" id="ARBA00022759"/>
    </source>
</evidence>
<dbReference type="GO" id="GO:0006310">
    <property type="term" value="P:DNA recombination"/>
    <property type="evidence" value="ECO:0007669"/>
    <property type="project" value="UniProtKB-UniRule"/>
</dbReference>
<keyword evidence="10 13" id="KW-0233">DNA recombination</keyword>
<feature type="binding site" evidence="13">
    <location>
        <position position="7"/>
    </location>
    <ligand>
        <name>Mg(2+)</name>
        <dbReference type="ChEBI" id="CHEBI:18420"/>
        <label>1</label>
    </ligand>
</feature>
<dbReference type="InterPro" id="IPR012337">
    <property type="entry name" value="RNaseH-like_sf"/>
</dbReference>
<dbReference type="PANTHER" id="PTHR30194">
    <property type="entry name" value="CROSSOVER JUNCTION ENDODEOXYRIBONUCLEASE RUVC"/>
    <property type="match status" value="1"/>
</dbReference>
<keyword evidence="8 13" id="KW-0460">Magnesium</keyword>
<keyword evidence="2 13" id="KW-0963">Cytoplasm</keyword>
<sequence>MIILGIDPSLAGMGWGVIDTDPLKYLDSGVIKTKSSEAMHKRLAFISSSLQKIIVQYKPAIVAMEETFVNINNVSSLKLGYARGAVMSLIGGYDIVFQEFKPNVIKKSVVGYGHAEKNQVLQMIKLLLPGAIAISNFDEADALAVAYVCWAYTSKPPIIEL</sequence>
<comment type="similarity">
    <text evidence="1 13">Belongs to the RuvC family.</text>
</comment>
<evidence type="ECO:0000256" key="2">
    <source>
        <dbReference type="ARBA" id="ARBA00022490"/>
    </source>
</evidence>
<dbReference type="CDD" id="cd16962">
    <property type="entry name" value="RuvC"/>
    <property type="match status" value="1"/>
</dbReference>
<evidence type="ECO:0000256" key="6">
    <source>
        <dbReference type="ARBA" id="ARBA00022763"/>
    </source>
</evidence>
<feature type="active site" evidence="13">
    <location>
        <position position="65"/>
    </location>
</feature>
<dbReference type="Pfam" id="PF02075">
    <property type="entry name" value="RuvC"/>
    <property type="match status" value="1"/>
</dbReference>
<dbReference type="NCBIfam" id="TIGR00228">
    <property type="entry name" value="ruvC"/>
    <property type="match status" value="1"/>
</dbReference>
<dbReference type="PANTHER" id="PTHR30194:SF3">
    <property type="entry name" value="CROSSOVER JUNCTION ENDODEOXYRIBONUCLEASE RUVC"/>
    <property type="match status" value="1"/>
</dbReference>
<keyword evidence="3 13" id="KW-0540">Nuclease</keyword>
<evidence type="ECO:0000313" key="15">
    <source>
        <dbReference type="EMBL" id="BFD46192.1"/>
    </source>
</evidence>
<name>A0AAT9G8P6_9RICK</name>
<dbReference type="GO" id="GO:0048476">
    <property type="term" value="C:Holliday junction resolvase complex"/>
    <property type="evidence" value="ECO:0007669"/>
    <property type="project" value="UniProtKB-UniRule"/>
</dbReference>
<organism evidence="15">
    <name type="scientific">Candidatus Tisiphia endosymbiont of Sergentomyia squamirostris</name>
    <dbReference type="NCBI Taxonomy" id="3113639"/>
    <lineage>
        <taxon>Bacteria</taxon>
        <taxon>Pseudomonadati</taxon>
        <taxon>Pseudomonadota</taxon>
        <taxon>Alphaproteobacteria</taxon>
        <taxon>Rickettsiales</taxon>
        <taxon>Rickettsiaceae</taxon>
        <taxon>Rickettsieae</taxon>
        <taxon>Candidatus Tisiphia</taxon>
    </lineage>
</organism>
<evidence type="ECO:0000256" key="11">
    <source>
        <dbReference type="ARBA" id="ARBA00023204"/>
    </source>
</evidence>
<evidence type="ECO:0000256" key="4">
    <source>
        <dbReference type="ARBA" id="ARBA00022723"/>
    </source>
</evidence>
<feature type="binding site" evidence="13">
    <location>
        <position position="65"/>
    </location>
    <ligand>
        <name>Mg(2+)</name>
        <dbReference type="ChEBI" id="CHEBI:18420"/>
        <label>2</label>
    </ligand>
</feature>
<dbReference type="AlphaFoldDB" id="A0AAT9G8P6"/>
<evidence type="ECO:0000256" key="12">
    <source>
        <dbReference type="ARBA" id="ARBA00029354"/>
    </source>
</evidence>
<dbReference type="GO" id="GO:0000287">
    <property type="term" value="F:magnesium ion binding"/>
    <property type="evidence" value="ECO:0007669"/>
    <property type="project" value="UniProtKB-UniRule"/>
</dbReference>
<dbReference type="Gene3D" id="3.30.420.10">
    <property type="entry name" value="Ribonuclease H-like superfamily/Ribonuclease H"/>
    <property type="match status" value="1"/>
</dbReference>
<feature type="binding site" evidence="13">
    <location>
        <position position="138"/>
    </location>
    <ligand>
        <name>Mg(2+)</name>
        <dbReference type="ChEBI" id="CHEBI:18420"/>
        <label>1</label>
    </ligand>
</feature>
<evidence type="ECO:0000256" key="7">
    <source>
        <dbReference type="ARBA" id="ARBA00022801"/>
    </source>
</evidence>
<accession>A0AAT9G8P6</accession>
<dbReference type="InterPro" id="IPR002176">
    <property type="entry name" value="X-over_junc_endoDNase_RuvC"/>
</dbReference>
<dbReference type="GO" id="GO:0008821">
    <property type="term" value="F:crossover junction DNA endonuclease activity"/>
    <property type="evidence" value="ECO:0007669"/>
    <property type="project" value="UniProtKB-UniRule"/>
</dbReference>
<comment type="cofactor">
    <cofactor evidence="13">
        <name>Mg(2+)</name>
        <dbReference type="ChEBI" id="CHEBI:18420"/>
    </cofactor>
    <text evidence="13">Binds 2 Mg(2+) ion per subunit.</text>
</comment>
<keyword evidence="9 13" id="KW-0238">DNA-binding</keyword>
<gene>
    <name evidence="13 15" type="primary">ruvC</name>
    <name evidence="15" type="ORF">DMENIID0002_08380</name>
</gene>